<sequence>MNTSLNKSDKIKEAFNKLFNERTQEEILASESRLLSFRFLDVIERKIKKEGLSRKELAQKVGTSPSYITQLFRGDRYCLKKCVCNRIKKVFSA</sequence>
<evidence type="ECO:0000313" key="3">
    <source>
        <dbReference type="Proteomes" id="UP000181976"/>
    </source>
</evidence>
<gene>
    <name evidence="2" type="ORF">SAMN05444380_12354</name>
</gene>
<name>A0A1I2EPP9_9BACT</name>
<dbReference type="SUPFAM" id="SSF47413">
    <property type="entry name" value="lambda repressor-like DNA-binding domains"/>
    <property type="match status" value="1"/>
</dbReference>
<feature type="domain" description="HTH cro/C1-type" evidence="1">
    <location>
        <begin position="43"/>
        <end position="77"/>
    </location>
</feature>
<proteinExistence type="predicted"/>
<dbReference type="Gene3D" id="1.10.260.40">
    <property type="entry name" value="lambda repressor-like DNA-binding domains"/>
    <property type="match status" value="1"/>
</dbReference>
<organism evidence="2 3">
    <name type="scientific">Thermophagus xiamenensis</name>
    <dbReference type="NCBI Taxonomy" id="385682"/>
    <lineage>
        <taxon>Bacteria</taxon>
        <taxon>Pseudomonadati</taxon>
        <taxon>Bacteroidota</taxon>
        <taxon>Bacteroidia</taxon>
        <taxon>Marinilabiliales</taxon>
        <taxon>Marinilabiliaceae</taxon>
        <taxon>Thermophagus</taxon>
    </lineage>
</organism>
<dbReference type="PROSITE" id="PS50943">
    <property type="entry name" value="HTH_CROC1"/>
    <property type="match status" value="1"/>
</dbReference>
<reference evidence="2 3" key="1">
    <citation type="submission" date="2016-10" db="EMBL/GenBank/DDBJ databases">
        <authorList>
            <person name="de Groot N.N."/>
        </authorList>
    </citation>
    <scope>NUCLEOTIDE SEQUENCE [LARGE SCALE GENOMIC DNA]</scope>
    <source>
        <strain evidence="2 3">DSM 19012</strain>
    </source>
</reference>
<protein>
    <submittedName>
        <fullName evidence="2">Helix-turn-helix</fullName>
    </submittedName>
</protein>
<dbReference type="Proteomes" id="UP000181976">
    <property type="component" value="Unassembled WGS sequence"/>
</dbReference>
<keyword evidence="3" id="KW-1185">Reference proteome</keyword>
<dbReference type="eggNOG" id="COG1813">
    <property type="taxonomic scope" value="Bacteria"/>
</dbReference>
<dbReference type="Pfam" id="PF01381">
    <property type="entry name" value="HTH_3"/>
    <property type="match status" value="1"/>
</dbReference>
<dbReference type="CDD" id="cd00093">
    <property type="entry name" value="HTH_XRE"/>
    <property type="match status" value="1"/>
</dbReference>
<dbReference type="InterPro" id="IPR010982">
    <property type="entry name" value="Lambda_DNA-bd_dom_sf"/>
</dbReference>
<evidence type="ECO:0000313" key="2">
    <source>
        <dbReference type="EMBL" id="SFE94466.1"/>
    </source>
</evidence>
<dbReference type="InterPro" id="IPR001387">
    <property type="entry name" value="Cro/C1-type_HTH"/>
</dbReference>
<dbReference type="InParanoid" id="A0A1I2EPP9"/>
<dbReference type="STRING" id="385682.SAMN05444380_12354"/>
<dbReference type="GO" id="GO:0003677">
    <property type="term" value="F:DNA binding"/>
    <property type="evidence" value="ECO:0007669"/>
    <property type="project" value="InterPro"/>
</dbReference>
<dbReference type="RefSeq" id="WP_074964400.1">
    <property type="nucleotide sequence ID" value="NZ_FONA01000023.1"/>
</dbReference>
<accession>A0A1I2EPP9</accession>
<evidence type="ECO:0000259" key="1">
    <source>
        <dbReference type="PROSITE" id="PS50943"/>
    </source>
</evidence>
<dbReference type="EMBL" id="FONA01000023">
    <property type="protein sequence ID" value="SFE94466.1"/>
    <property type="molecule type" value="Genomic_DNA"/>
</dbReference>
<dbReference type="AlphaFoldDB" id="A0A1I2EPP9"/>